<feature type="region of interest" description="Disordered" evidence="1">
    <location>
        <begin position="41"/>
        <end position="76"/>
    </location>
</feature>
<proteinExistence type="predicted"/>
<organism evidence="2 3">
    <name type="scientific">Penicillium roqueforti (strain FM164)</name>
    <dbReference type="NCBI Taxonomy" id="1365484"/>
    <lineage>
        <taxon>Eukaryota</taxon>
        <taxon>Fungi</taxon>
        <taxon>Dikarya</taxon>
        <taxon>Ascomycota</taxon>
        <taxon>Pezizomycotina</taxon>
        <taxon>Eurotiomycetes</taxon>
        <taxon>Eurotiomycetidae</taxon>
        <taxon>Eurotiales</taxon>
        <taxon>Aspergillaceae</taxon>
        <taxon>Penicillium</taxon>
    </lineage>
</organism>
<dbReference type="AlphaFoldDB" id="W6QR10"/>
<reference evidence="2" key="1">
    <citation type="journal article" date="2014" name="Nat. Commun.">
        <title>Multiple recent horizontal transfers of a large genomic region in cheese making fungi.</title>
        <authorList>
            <person name="Cheeseman K."/>
            <person name="Ropars J."/>
            <person name="Renault P."/>
            <person name="Dupont J."/>
            <person name="Gouzy J."/>
            <person name="Branca A."/>
            <person name="Abraham A.L."/>
            <person name="Ceppi M."/>
            <person name="Conseiller E."/>
            <person name="Debuchy R."/>
            <person name="Malagnac F."/>
            <person name="Goarin A."/>
            <person name="Silar P."/>
            <person name="Lacoste S."/>
            <person name="Sallet E."/>
            <person name="Bensimon A."/>
            <person name="Giraud T."/>
            <person name="Brygoo Y."/>
        </authorList>
    </citation>
    <scope>NUCLEOTIDE SEQUENCE [LARGE SCALE GENOMIC DNA]</scope>
    <source>
        <strain evidence="2">FM164</strain>
    </source>
</reference>
<gene>
    <name evidence="2" type="ORF">PROQFM164_S05g000342</name>
</gene>
<dbReference type="Proteomes" id="UP000030686">
    <property type="component" value="Unassembled WGS sequence"/>
</dbReference>
<dbReference type="EMBL" id="HG792019">
    <property type="protein sequence ID" value="CDM36509.1"/>
    <property type="molecule type" value="Genomic_DNA"/>
</dbReference>
<name>W6QR10_PENRF</name>
<keyword evidence="3" id="KW-1185">Reference proteome</keyword>
<dbReference type="OrthoDB" id="10515961at2759"/>
<accession>W6QR10</accession>
<evidence type="ECO:0000256" key="1">
    <source>
        <dbReference type="SAM" id="MobiDB-lite"/>
    </source>
</evidence>
<evidence type="ECO:0000313" key="3">
    <source>
        <dbReference type="Proteomes" id="UP000030686"/>
    </source>
</evidence>
<protein>
    <submittedName>
        <fullName evidence="2">Uncharacterized protein</fullName>
    </submittedName>
</protein>
<sequence length="99" mass="10798">MHHTTPHGDISYFRVLFCTTSSISTYDDRVLVPGTTERCCTPPEGAQTLPHGAQGNEGAQNLPHGAHGSEGGQEACSYSPKWARRAFLSVPTTRLDKYH</sequence>
<evidence type="ECO:0000313" key="2">
    <source>
        <dbReference type="EMBL" id="CDM36509.1"/>
    </source>
</evidence>